<name>S7PTC2_GLOTA</name>
<organism evidence="1 2">
    <name type="scientific">Gloeophyllum trabeum (strain ATCC 11539 / FP-39264 / Madison 617)</name>
    <name type="common">Brown rot fungus</name>
    <dbReference type="NCBI Taxonomy" id="670483"/>
    <lineage>
        <taxon>Eukaryota</taxon>
        <taxon>Fungi</taxon>
        <taxon>Dikarya</taxon>
        <taxon>Basidiomycota</taxon>
        <taxon>Agaricomycotina</taxon>
        <taxon>Agaricomycetes</taxon>
        <taxon>Gloeophyllales</taxon>
        <taxon>Gloeophyllaceae</taxon>
        <taxon>Gloeophyllum</taxon>
    </lineage>
</organism>
<dbReference type="AlphaFoldDB" id="S7PTC2"/>
<protein>
    <recommendedName>
        <fullName evidence="3">Fungal-type protein kinase domain-containing protein</fullName>
    </recommendedName>
</protein>
<evidence type="ECO:0008006" key="3">
    <source>
        <dbReference type="Google" id="ProtNLM"/>
    </source>
</evidence>
<gene>
    <name evidence="1" type="ORF">GLOTRDRAFT_9973</name>
</gene>
<reference evidence="1 2" key="1">
    <citation type="journal article" date="2012" name="Science">
        <title>The Paleozoic origin of enzymatic lignin decomposition reconstructed from 31 fungal genomes.</title>
        <authorList>
            <person name="Floudas D."/>
            <person name="Binder M."/>
            <person name="Riley R."/>
            <person name="Barry K."/>
            <person name="Blanchette R.A."/>
            <person name="Henrissat B."/>
            <person name="Martinez A.T."/>
            <person name="Otillar R."/>
            <person name="Spatafora J.W."/>
            <person name="Yadav J.S."/>
            <person name="Aerts A."/>
            <person name="Benoit I."/>
            <person name="Boyd A."/>
            <person name="Carlson A."/>
            <person name="Copeland A."/>
            <person name="Coutinho P.M."/>
            <person name="de Vries R.P."/>
            <person name="Ferreira P."/>
            <person name="Findley K."/>
            <person name="Foster B."/>
            <person name="Gaskell J."/>
            <person name="Glotzer D."/>
            <person name="Gorecki P."/>
            <person name="Heitman J."/>
            <person name="Hesse C."/>
            <person name="Hori C."/>
            <person name="Igarashi K."/>
            <person name="Jurgens J.A."/>
            <person name="Kallen N."/>
            <person name="Kersten P."/>
            <person name="Kohler A."/>
            <person name="Kuees U."/>
            <person name="Kumar T.K.A."/>
            <person name="Kuo A."/>
            <person name="LaButti K."/>
            <person name="Larrondo L.F."/>
            <person name="Lindquist E."/>
            <person name="Ling A."/>
            <person name="Lombard V."/>
            <person name="Lucas S."/>
            <person name="Lundell T."/>
            <person name="Martin R."/>
            <person name="McLaughlin D.J."/>
            <person name="Morgenstern I."/>
            <person name="Morin E."/>
            <person name="Murat C."/>
            <person name="Nagy L.G."/>
            <person name="Nolan M."/>
            <person name="Ohm R.A."/>
            <person name="Patyshakuliyeva A."/>
            <person name="Rokas A."/>
            <person name="Ruiz-Duenas F.J."/>
            <person name="Sabat G."/>
            <person name="Salamov A."/>
            <person name="Samejima M."/>
            <person name="Schmutz J."/>
            <person name="Slot J.C."/>
            <person name="St John F."/>
            <person name="Stenlid J."/>
            <person name="Sun H."/>
            <person name="Sun S."/>
            <person name="Syed K."/>
            <person name="Tsang A."/>
            <person name="Wiebenga A."/>
            <person name="Young D."/>
            <person name="Pisabarro A."/>
            <person name="Eastwood D.C."/>
            <person name="Martin F."/>
            <person name="Cullen D."/>
            <person name="Grigoriev I.V."/>
            <person name="Hibbett D.S."/>
        </authorList>
    </citation>
    <scope>NUCLEOTIDE SEQUENCE [LARGE SCALE GENOMIC DNA]</scope>
    <source>
        <strain evidence="1 2">ATCC 11539</strain>
    </source>
</reference>
<feature type="non-terminal residue" evidence="1">
    <location>
        <position position="115"/>
    </location>
</feature>
<accession>S7PTC2</accession>
<proteinExistence type="predicted"/>
<feature type="non-terminal residue" evidence="1">
    <location>
        <position position="1"/>
    </location>
</feature>
<sequence>LTGRATRGYIAWDLSDRRLVFLKDCWRVKSLAKEGDTIGKLNETGIQFVPTVLYHGDVAGQATVSPDYWRDRPLAVNKMKSHVHYRLVVKEIGCDLESFTNSRELVKVIFECIYG</sequence>
<evidence type="ECO:0000313" key="1">
    <source>
        <dbReference type="EMBL" id="EPQ50668.1"/>
    </source>
</evidence>
<dbReference type="HOGENOM" id="CLU_147771_0_0_1"/>
<evidence type="ECO:0000313" key="2">
    <source>
        <dbReference type="Proteomes" id="UP000030669"/>
    </source>
</evidence>
<dbReference type="GeneID" id="19310091"/>
<dbReference type="EMBL" id="KB469314">
    <property type="protein sequence ID" value="EPQ50668.1"/>
    <property type="molecule type" value="Genomic_DNA"/>
</dbReference>
<dbReference type="OMA" id="GDERWHR"/>
<dbReference type="OrthoDB" id="2747778at2759"/>
<dbReference type="STRING" id="670483.S7PTC2"/>
<dbReference type="KEGG" id="gtr:GLOTRDRAFT_9973"/>
<dbReference type="RefSeq" id="XP_007870811.1">
    <property type="nucleotide sequence ID" value="XM_007872620.1"/>
</dbReference>
<dbReference type="Proteomes" id="UP000030669">
    <property type="component" value="Unassembled WGS sequence"/>
</dbReference>
<keyword evidence="2" id="KW-1185">Reference proteome</keyword>